<reference evidence="2 3" key="1">
    <citation type="submission" date="2019-08" db="EMBL/GenBank/DDBJ databases">
        <title>Identification of a novel species of the genus Boseongicola.</title>
        <authorList>
            <person name="Zhang X.-Q."/>
        </authorList>
    </citation>
    <scope>NUCLEOTIDE SEQUENCE [LARGE SCALE GENOMIC DNA]</scope>
    <source>
        <strain evidence="2 3">HY14</strain>
    </source>
</reference>
<organism evidence="2 3">
    <name type="scientific">Maritimibacter fusiformis</name>
    <dbReference type="NCBI Taxonomy" id="2603819"/>
    <lineage>
        <taxon>Bacteria</taxon>
        <taxon>Pseudomonadati</taxon>
        <taxon>Pseudomonadota</taxon>
        <taxon>Alphaproteobacteria</taxon>
        <taxon>Rhodobacterales</taxon>
        <taxon>Roseobacteraceae</taxon>
        <taxon>Maritimibacter</taxon>
    </lineage>
</organism>
<dbReference type="RefSeq" id="WP_148378762.1">
    <property type="nucleotide sequence ID" value="NZ_VSIY01000013.1"/>
</dbReference>
<dbReference type="EMBL" id="VSIY01000013">
    <property type="protein sequence ID" value="TYB80595.1"/>
    <property type="molecule type" value="Genomic_DNA"/>
</dbReference>
<evidence type="ECO:0000313" key="2">
    <source>
        <dbReference type="EMBL" id="TYB80595.1"/>
    </source>
</evidence>
<gene>
    <name evidence="2" type="ORF">FVF75_13245</name>
</gene>
<evidence type="ECO:0000313" key="3">
    <source>
        <dbReference type="Proteomes" id="UP000322080"/>
    </source>
</evidence>
<proteinExistence type="predicted"/>
<protein>
    <submittedName>
        <fullName evidence="2">Uncharacterized protein</fullName>
    </submittedName>
</protein>
<keyword evidence="3" id="KW-1185">Reference proteome</keyword>
<keyword evidence="1" id="KW-0732">Signal</keyword>
<dbReference type="Proteomes" id="UP000322080">
    <property type="component" value="Unassembled WGS sequence"/>
</dbReference>
<sequence>MLRIAAIVFAIALPALAAAEECQPVALAADFTAGDIHGNAPADGIVCYALSFPKGQNMSIELVEGKNVSVTVPGYYDDRPDRQFIGDLPGQLEIRVFQLFRAPRPQPFVLRLRFEEPGNG</sequence>
<accession>A0A5D0RII3</accession>
<evidence type="ECO:0000256" key="1">
    <source>
        <dbReference type="SAM" id="SignalP"/>
    </source>
</evidence>
<comment type="caution">
    <text evidence="2">The sequence shown here is derived from an EMBL/GenBank/DDBJ whole genome shotgun (WGS) entry which is preliminary data.</text>
</comment>
<feature type="chain" id="PRO_5022664454" evidence="1">
    <location>
        <begin position="18"/>
        <end position="120"/>
    </location>
</feature>
<feature type="signal peptide" evidence="1">
    <location>
        <begin position="1"/>
        <end position="17"/>
    </location>
</feature>
<dbReference type="AlphaFoldDB" id="A0A5D0RII3"/>
<name>A0A5D0RII3_9RHOB</name>